<sequence>MSKHTPLLFYFLFILISLNAQNQIEEKYLDYFKDPREVVYLQVSKDIFLEDEEIWFKGYLFDQKSERPSNISKTINVGVYDSMGVLKEELLYYVNEGFFKGSVKVDSTFGEGRYFLKAKTNWMRNFSYGNAFLKEITVVKSDLDVAQDQLNYENLDIRFLPEGGKLVSGIKNTVGVKVVNGKGLPVDLGDLRIEDGSGKQLALIEVNGQGLGKFEITPNPRSDYFGKIRVPSGGEISFKLPRSNAKGINLNVVDNPYKKEILVQVEANDLALEDGDINTNLVLHKDGEIVSQPVLLTKNSKVFSTYFDKTKLMTGVNTLTLFDMDNKLIEERQFFVWKGLGENKIETALGHSSRATDSLEITINSKVPEAVGLSVSVFPLDTKVYQGNENMYSQIYLRPYLKGDIQNGGYYFKDTNHQKKYEMDLLLLTEGQGKYDWDTILRDQFETTYSPVDGISLYGFLNEDLKREKILVHKTIEHELKEINLSSGQDKFLITNFYPITGESIFFSKIDGRGKISKLNMYARLSNNYFLDERIDVSGHQKNTFFKNKGETISNVNKDFKLPEVSSEEKLIALDNVTVTEESKMEKSARENIRVPRYLADKITFVDKEMALTFNTVASLLRSKGYEVLEELQAYDGGSNEFISRVKIKSRRGAWVNIVLDDVLLPNLDVLYNMPLTQVESFYIDRLSRYMGARSALNETIYIYTRRGKELNLTPGQDFMSRRSFEFKVDKGFEKQKDFYNPEFTSFTDTAFQNFGLIHWEPWIWIDEDDSYTLKIPNYGFDNLKLVIEGMDRDGNVLSEIRILDVGDSN</sequence>
<name>A0A850NGB8_9FLAO</name>
<reference evidence="1 2" key="1">
    <citation type="submission" date="2020-01" db="EMBL/GenBank/DDBJ databases">
        <title>Draft Genome Analysis of Muricauda sp. HICW Isolated from coastal seawater of PR China.</title>
        <authorList>
            <person name="Chen M.-X."/>
        </authorList>
    </citation>
    <scope>NUCLEOTIDE SEQUENCE [LARGE SCALE GENOMIC DNA]</scope>
    <source>
        <strain evidence="1 2">HICW</strain>
    </source>
</reference>
<evidence type="ECO:0000313" key="1">
    <source>
        <dbReference type="EMBL" id="NVN18839.1"/>
    </source>
</evidence>
<dbReference type="Gene3D" id="2.60.40.1930">
    <property type="match status" value="1"/>
</dbReference>
<evidence type="ECO:0000313" key="2">
    <source>
        <dbReference type="Proteomes" id="UP000558089"/>
    </source>
</evidence>
<evidence type="ECO:0008006" key="3">
    <source>
        <dbReference type="Google" id="ProtNLM"/>
    </source>
</evidence>
<comment type="caution">
    <text evidence="1">The sequence shown here is derived from an EMBL/GenBank/DDBJ whole genome shotgun (WGS) entry which is preliminary data.</text>
</comment>
<keyword evidence="2" id="KW-1185">Reference proteome</keyword>
<dbReference type="AlphaFoldDB" id="A0A850NGB8"/>
<accession>A0A850NGB8</accession>
<proteinExistence type="predicted"/>
<gene>
    <name evidence="1" type="ORF">GUA46_10840</name>
</gene>
<protein>
    <recommendedName>
        <fullName evidence="3">TonB-dependent receptor plug domain-containing protein</fullName>
    </recommendedName>
</protein>
<dbReference type="Proteomes" id="UP000558089">
    <property type="component" value="Unassembled WGS sequence"/>
</dbReference>
<dbReference type="RefSeq" id="WP_176620505.1">
    <property type="nucleotide sequence ID" value="NZ_WYET01000004.1"/>
</dbReference>
<organism evidence="1 2">
    <name type="scientific">Flagellimonas chongwuensis</name>
    <dbReference type="NCBI Taxonomy" id="2697365"/>
    <lineage>
        <taxon>Bacteria</taxon>
        <taxon>Pseudomonadati</taxon>
        <taxon>Bacteroidota</taxon>
        <taxon>Flavobacteriia</taxon>
        <taxon>Flavobacteriales</taxon>
        <taxon>Flavobacteriaceae</taxon>
        <taxon>Flagellimonas</taxon>
    </lineage>
</organism>
<dbReference type="EMBL" id="WYET01000004">
    <property type="protein sequence ID" value="NVN18839.1"/>
    <property type="molecule type" value="Genomic_DNA"/>
</dbReference>